<dbReference type="Gene3D" id="1.10.286.10">
    <property type="match status" value="1"/>
</dbReference>
<dbReference type="GO" id="GO:0005525">
    <property type="term" value="F:GTP binding"/>
    <property type="evidence" value="ECO:0007669"/>
    <property type="project" value="UniProtKB-KW"/>
</dbReference>
<evidence type="ECO:0000313" key="9">
    <source>
        <dbReference type="Proteomes" id="UP001200537"/>
    </source>
</evidence>
<dbReference type="PANTHER" id="PTHR11109:SF7">
    <property type="entry name" value="GTP CYCLOHYDROLASE 1"/>
    <property type="match status" value="1"/>
</dbReference>
<evidence type="ECO:0000259" key="7">
    <source>
        <dbReference type="Pfam" id="PF01227"/>
    </source>
</evidence>
<evidence type="ECO:0000256" key="1">
    <source>
        <dbReference type="ARBA" id="ARBA00001052"/>
    </source>
</evidence>
<evidence type="ECO:0000256" key="2">
    <source>
        <dbReference type="ARBA" id="ARBA00005080"/>
    </source>
</evidence>
<dbReference type="PROSITE" id="PS00859">
    <property type="entry name" value="GTP_CYCLOHYDROL_1_1"/>
    <property type="match status" value="1"/>
</dbReference>
<keyword evidence="4 6" id="KW-0554">One-carbon metabolism</keyword>
<dbReference type="FunFam" id="1.10.286.10:FF:000001">
    <property type="entry name" value="GTP cyclohydrolase 1"/>
    <property type="match status" value="1"/>
</dbReference>
<keyword evidence="6" id="KW-0862">Zinc</keyword>
<dbReference type="GO" id="GO:0006730">
    <property type="term" value="P:one-carbon metabolic process"/>
    <property type="evidence" value="ECO:0007669"/>
    <property type="project" value="UniProtKB-UniRule"/>
</dbReference>
<dbReference type="SUPFAM" id="SSF55620">
    <property type="entry name" value="Tetrahydrobiopterin biosynthesis enzymes-like"/>
    <property type="match status" value="1"/>
</dbReference>
<keyword evidence="6" id="KW-0342">GTP-binding</keyword>
<dbReference type="AlphaFoldDB" id="A0AAJ1BD24"/>
<dbReference type="PANTHER" id="PTHR11109">
    <property type="entry name" value="GTP CYCLOHYDROLASE I"/>
    <property type="match status" value="1"/>
</dbReference>
<evidence type="ECO:0000256" key="5">
    <source>
        <dbReference type="ARBA" id="ARBA00022801"/>
    </source>
</evidence>
<comment type="pathway">
    <text evidence="2 6">Cofactor biosynthesis; 7,8-dihydroneopterin triphosphate biosynthesis; 7,8-dihydroneopterin triphosphate from GTP: step 1/1.</text>
</comment>
<feature type="domain" description="GTP cyclohydrolase I" evidence="7">
    <location>
        <begin position="9"/>
        <end position="186"/>
    </location>
</feature>
<organism evidence="8 9">
    <name type="scientific">Varibaculum cambriense</name>
    <dbReference type="NCBI Taxonomy" id="184870"/>
    <lineage>
        <taxon>Bacteria</taxon>
        <taxon>Bacillati</taxon>
        <taxon>Actinomycetota</taxon>
        <taxon>Actinomycetes</taxon>
        <taxon>Actinomycetales</taxon>
        <taxon>Actinomycetaceae</taxon>
        <taxon>Varibaculum</taxon>
    </lineage>
</organism>
<dbReference type="Proteomes" id="UP001200537">
    <property type="component" value="Unassembled WGS sequence"/>
</dbReference>
<dbReference type="EC" id="3.5.4.16" evidence="6"/>
<gene>
    <name evidence="6 8" type="primary">folE</name>
    <name evidence="8" type="ORF">L0M99_08630</name>
</gene>
<evidence type="ECO:0000256" key="6">
    <source>
        <dbReference type="HAMAP-Rule" id="MF_00223"/>
    </source>
</evidence>
<dbReference type="PROSITE" id="PS00860">
    <property type="entry name" value="GTP_CYCLOHYDROL_1_2"/>
    <property type="match status" value="1"/>
</dbReference>
<protein>
    <recommendedName>
        <fullName evidence="6">GTP cyclohydrolase 1</fullName>
        <ecNumber evidence="6">3.5.4.16</ecNumber>
    </recommendedName>
    <alternativeName>
        <fullName evidence="6">GTP cyclohydrolase I</fullName>
        <shortName evidence="6">GTP-CH-I</shortName>
    </alternativeName>
</protein>
<dbReference type="GO" id="GO:0006729">
    <property type="term" value="P:tetrahydrobiopterin biosynthetic process"/>
    <property type="evidence" value="ECO:0007669"/>
    <property type="project" value="TreeGrafter"/>
</dbReference>
<evidence type="ECO:0000256" key="4">
    <source>
        <dbReference type="ARBA" id="ARBA00022563"/>
    </source>
</evidence>
<evidence type="ECO:0000256" key="3">
    <source>
        <dbReference type="ARBA" id="ARBA00008085"/>
    </source>
</evidence>
<name>A0AAJ1BD24_9ACTO</name>
<dbReference type="Pfam" id="PF01227">
    <property type="entry name" value="GTP_cyclohydroI"/>
    <property type="match status" value="1"/>
</dbReference>
<dbReference type="HAMAP" id="MF_00223">
    <property type="entry name" value="FolE"/>
    <property type="match status" value="1"/>
</dbReference>
<proteinExistence type="inferred from homology"/>
<comment type="caution">
    <text evidence="8">The sequence shown here is derived from an EMBL/GenBank/DDBJ whole genome shotgun (WGS) entry which is preliminary data.</text>
</comment>
<dbReference type="GO" id="GO:0008270">
    <property type="term" value="F:zinc ion binding"/>
    <property type="evidence" value="ECO:0007669"/>
    <property type="project" value="UniProtKB-UniRule"/>
</dbReference>
<keyword evidence="6" id="KW-0547">Nucleotide-binding</keyword>
<dbReference type="Gene3D" id="3.30.1130.10">
    <property type="match status" value="1"/>
</dbReference>
<dbReference type="InterPro" id="IPR043133">
    <property type="entry name" value="GTP-CH-I_C/QueF"/>
</dbReference>
<feature type="binding site" evidence="6">
    <location>
        <position position="77"/>
    </location>
    <ligand>
        <name>Zn(2+)</name>
        <dbReference type="ChEBI" id="CHEBI:29105"/>
    </ligand>
</feature>
<dbReference type="InterPro" id="IPR020602">
    <property type="entry name" value="GTP_CycHdrlase_I_dom"/>
</dbReference>
<dbReference type="InterPro" id="IPR018234">
    <property type="entry name" value="GTP_CycHdrlase_I_CS"/>
</dbReference>
<comment type="subunit">
    <text evidence="6">Homopolymer.</text>
</comment>
<keyword evidence="5 6" id="KW-0378">Hydrolase</keyword>
<feature type="binding site" evidence="6">
    <location>
        <position position="80"/>
    </location>
    <ligand>
        <name>Zn(2+)</name>
        <dbReference type="ChEBI" id="CHEBI:29105"/>
    </ligand>
</feature>
<feature type="binding site" evidence="6">
    <location>
        <position position="149"/>
    </location>
    <ligand>
        <name>Zn(2+)</name>
        <dbReference type="ChEBI" id="CHEBI:29105"/>
    </ligand>
</feature>
<dbReference type="NCBIfam" id="NF006825">
    <property type="entry name" value="PRK09347.1-2"/>
    <property type="match status" value="1"/>
</dbReference>
<dbReference type="NCBIfam" id="NF006826">
    <property type="entry name" value="PRK09347.1-3"/>
    <property type="match status" value="1"/>
</dbReference>
<keyword evidence="6" id="KW-0479">Metal-binding</keyword>
<comment type="catalytic activity">
    <reaction evidence="1 6">
        <text>GTP + H2O = 7,8-dihydroneopterin 3'-triphosphate + formate + H(+)</text>
        <dbReference type="Rhea" id="RHEA:17473"/>
        <dbReference type="ChEBI" id="CHEBI:15377"/>
        <dbReference type="ChEBI" id="CHEBI:15378"/>
        <dbReference type="ChEBI" id="CHEBI:15740"/>
        <dbReference type="ChEBI" id="CHEBI:37565"/>
        <dbReference type="ChEBI" id="CHEBI:58462"/>
        <dbReference type="EC" id="3.5.4.16"/>
    </reaction>
</comment>
<dbReference type="FunFam" id="3.30.1130.10:FF:000001">
    <property type="entry name" value="GTP cyclohydrolase 1"/>
    <property type="match status" value="1"/>
</dbReference>
<dbReference type="NCBIfam" id="TIGR00063">
    <property type="entry name" value="folE"/>
    <property type="match status" value="1"/>
</dbReference>
<dbReference type="RefSeq" id="WP_024059659.1">
    <property type="nucleotide sequence ID" value="NZ_JAGZVZ010000013.1"/>
</dbReference>
<sequence length="188" mass="20897">MGYNQDGVEKAIRDLLIAIGENPDREGLQETPARMGRAWKEVISGMHSDPAAPLEKQFHVDDEEMVMVRGIPFYSLCEHHLLPFFGVAHVAYIPREGRITGLSKLARVVEGFSHRLQVQERLTAQVADALMEKLDPRGAAVVIEGEHLCMSMRGIKKPGARTTTSALRGVMRSDPRSRAEVLSLIRSN</sequence>
<reference evidence="8" key="1">
    <citation type="submission" date="2022-01" db="EMBL/GenBank/DDBJ databases">
        <title>Collection of gut derived symbiotic bacterial strains cultured from healthy donors.</title>
        <authorList>
            <person name="Lin H."/>
            <person name="Kohout C."/>
            <person name="Waligurski E."/>
            <person name="Pamer E.G."/>
        </authorList>
    </citation>
    <scope>NUCLEOTIDE SEQUENCE</scope>
    <source>
        <strain evidence="8">DFI.7.46</strain>
    </source>
</reference>
<dbReference type="GO" id="GO:0003934">
    <property type="term" value="F:GTP cyclohydrolase I activity"/>
    <property type="evidence" value="ECO:0007669"/>
    <property type="project" value="UniProtKB-UniRule"/>
</dbReference>
<dbReference type="InterPro" id="IPR043134">
    <property type="entry name" value="GTP-CH-I_N"/>
</dbReference>
<dbReference type="GO" id="GO:0046654">
    <property type="term" value="P:tetrahydrofolate biosynthetic process"/>
    <property type="evidence" value="ECO:0007669"/>
    <property type="project" value="UniProtKB-UniRule"/>
</dbReference>
<dbReference type="GO" id="GO:0005737">
    <property type="term" value="C:cytoplasm"/>
    <property type="evidence" value="ECO:0007669"/>
    <property type="project" value="TreeGrafter"/>
</dbReference>
<evidence type="ECO:0000313" key="8">
    <source>
        <dbReference type="EMBL" id="MCG4618551.1"/>
    </source>
</evidence>
<accession>A0AAJ1BD24</accession>
<comment type="similarity">
    <text evidence="3 6">Belongs to the GTP cyclohydrolase I family.</text>
</comment>
<dbReference type="EMBL" id="JAKNHJ010000018">
    <property type="protein sequence ID" value="MCG4618551.1"/>
    <property type="molecule type" value="Genomic_DNA"/>
</dbReference>
<dbReference type="InterPro" id="IPR001474">
    <property type="entry name" value="GTP_CycHdrlase_I"/>
</dbReference>